<evidence type="ECO:0000313" key="3">
    <source>
        <dbReference type="Proteomes" id="UP000070134"/>
    </source>
</evidence>
<keyword evidence="2" id="KW-0808">Transferase</keyword>
<dbReference type="Pfam" id="PF00583">
    <property type="entry name" value="Acetyltransf_1"/>
    <property type="match status" value="1"/>
</dbReference>
<organism evidence="2 3">
    <name type="scientific">Sinomonas atrocyanea</name>
    <dbReference type="NCBI Taxonomy" id="37927"/>
    <lineage>
        <taxon>Bacteria</taxon>
        <taxon>Bacillati</taxon>
        <taxon>Actinomycetota</taxon>
        <taxon>Actinomycetes</taxon>
        <taxon>Micrococcales</taxon>
        <taxon>Micrococcaceae</taxon>
        <taxon>Sinomonas</taxon>
    </lineage>
</organism>
<dbReference type="KEGG" id="satk:SA2016_0356"/>
<dbReference type="SUPFAM" id="SSF55729">
    <property type="entry name" value="Acyl-CoA N-acyltransferases (Nat)"/>
    <property type="match status" value="1"/>
</dbReference>
<dbReference type="InterPro" id="IPR016181">
    <property type="entry name" value="Acyl_CoA_acyltransferase"/>
</dbReference>
<dbReference type="Proteomes" id="UP000070134">
    <property type="component" value="Chromosome"/>
</dbReference>
<gene>
    <name evidence="2" type="ORF">SA2016_0356</name>
</gene>
<dbReference type="Gene3D" id="3.40.630.30">
    <property type="match status" value="1"/>
</dbReference>
<evidence type="ECO:0000259" key="1">
    <source>
        <dbReference type="PROSITE" id="PS51186"/>
    </source>
</evidence>
<dbReference type="InterPro" id="IPR000182">
    <property type="entry name" value="GNAT_dom"/>
</dbReference>
<evidence type="ECO:0000313" key="2">
    <source>
        <dbReference type="EMBL" id="AMM31055.1"/>
    </source>
</evidence>
<name>A0A126ZXC9_9MICC</name>
<dbReference type="STRING" id="37927.SA2016_0356"/>
<dbReference type="EMBL" id="CP014518">
    <property type="protein sequence ID" value="AMM31055.1"/>
    <property type="molecule type" value="Genomic_DNA"/>
</dbReference>
<proteinExistence type="predicted"/>
<dbReference type="RefSeq" id="WP_066494642.1">
    <property type="nucleotide sequence ID" value="NZ_BJMO01000031.1"/>
</dbReference>
<dbReference type="PROSITE" id="PS51186">
    <property type="entry name" value="GNAT"/>
    <property type="match status" value="1"/>
</dbReference>
<sequence length="179" mass="19240">MVQHSGTPPERAFEITGATPDGAEAVLAVKDASWREAYAHLLPAAFLAGGLGDSPARTERWRRFLAPESPGRFALVRFRGRVVGFAGAGPARDDDAPAEEELYTVYVLAEMHGTGAGRAVVERVLADRPASLWVFEDNPRARAFYGKLGFVPDGARHLDEIGGATLPEIRMVRGARGDA</sequence>
<protein>
    <submittedName>
        <fullName evidence="2">GNAT family acetyltransferase</fullName>
    </submittedName>
</protein>
<dbReference type="AlphaFoldDB" id="A0A126ZXC9"/>
<dbReference type="GO" id="GO:0016747">
    <property type="term" value="F:acyltransferase activity, transferring groups other than amino-acyl groups"/>
    <property type="evidence" value="ECO:0007669"/>
    <property type="project" value="InterPro"/>
</dbReference>
<keyword evidence="3" id="KW-1185">Reference proteome</keyword>
<dbReference type="OrthoDB" id="5243635at2"/>
<feature type="domain" description="N-acetyltransferase" evidence="1">
    <location>
        <begin position="13"/>
        <end position="176"/>
    </location>
</feature>
<dbReference type="PATRIC" id="fig|37927.3.peg.369"/>
<accession>A0A126ZXC9</accession>
<reference evidence="2 3" key="1">
    <citation type="submission" date="2016-02" db="EMBL/GenBank/DDBJ databases">
        <title>Complete genome of Sinomonas atrocyanea KCTC 3377.</title>
        <authorList>
            <person name="Kim K.M."/>
        </authorList>
    </citation>
    <scope>NUCLEOTIDE SEQUENCE [LARGE SCALE GENOMIC DNA]</scope>
    <source>
        <strain evidence="2 3">KCTC 3377</strain>
    </source>
</reference>